<dbReference type="InterPro" id="IPR005153">
    <property type="entry name" value="MbtH-like_dom"/>
</dbReference>
<comment type="caution">
    <text evidence="2">The sequence shown here is derived from an EMBL/GenBank/DDBJ whole genome shotgun (WGS) entry which is preliminary data.</text>
</comment>
<dbReference type="SUPFAM" id="SSF160582">
    <property type="entry name" value="MbtH-like"/>
    <property type="match status" value="1"/>
</dbReference>
<name>A0ABR7A945_9BURK</name>
<evidence type="ECO:0000313" key="2">
    <source>
        <dbReference type="EMBL" id="MBC3933443.1"/>
    </source>
</evidence>
<proteinExistence type="predicted"/>
<dbReference type="PANTHER" id="PTHR38444">
    <property type="entry name" value="ENTEROBACTIN BIOSYNTHESIS PROTEIN YBDZ"/>
    <property type="match status" value="1"/>
</dbReference>
<dbReference type="RefSeq" id="WP_186905019.1">
    <property type="nucleotide sequence ID" value="NZ_JACOGD010000011.1"/>
</dbReference>
<dbReference type="PANTHER" id="PTHR38444:SF1">
    <property type="entry name" value="ENTEROBACTIN BIOSYNTHESIS PROTEIN YBDZ"/>
    <property type="match status" value="1"/>
</dbReference>
<dbReference type="Proteomes" id="UP000654304">
    <property type="component" value="Unassembled WGS sequence"/>
</dbReference>
<dbReference type="Gene3D" id="3.90.820.10">
    <property type="entry name" value="Structural Genomics, Unknown Function 30-nov-00 1gh9 Mol_id"/>
    <property type="match status" value="1"/>
</dbReference>
<dbReference type="Pfam" id="PF03621">
    <property type="entry name" value="MbtH"/>
    <property type="match status" value="1"/>
</dbReference>
<feature type="domain" description="MbtH-like" evidence="1">
    <location>
        <begin position="5"/>
        <end position="54"/>
    </location>
</feature>
<evidence type="ECO:0000259" key="1">
    <source>
        <dbReference type="SMART" id="SM00923"/>
    </source>
</evidence>
<dbReference type="InterPro" id="IPR038020">
    <property type="entry name" value="MbtH-like_sf"/>
</dbReference>
<evidence type="ECO:0000313" key="3">
    <source>
        <dbReference type="Proteomes" id="UP000654304"/>
    </source>
</evidence>
<gene>
    <name evidence="2" type="ORF">H8K43_17325</name>
</gene>
<reference evidence="2 3" key="1">
    <citation type="submission" date="2020-08" db="EMBL/GenBank/DDBJ databases">
        <title>Novel species isolated from subtropical streams in China.</title>
        <authorList>
            <person name="Lu H."/>
        </authorList>
    </citation>
    <scope>NUCLEOTIDE SEQUENCE [LARGE SCALE GENOMIC DNA]</scope>
    <source>
        <strain evidence="2 3">CY22W</strain>
    </source>
</reference>
<dbReference type="SMART" id="SM00923">
    <property type="entry name" value="MbtH"/>
    <property type="match status" value="1"/>
</dbReference>
<accession>A0ABR7A945</accession>
<dbReference type="InterPro" id="IPR037407">
    <property type="entry name" value="MLP_fam"/>
</dbReference>
<keyword evidence="3" id="KW-1185">Reference proteome</keyword>
<protein>
    <submittedName>
        <fullName evidence="2">MbtH family NRPS accessory protein</fullName>
    </submittedName>
</protein>
<dbReference type="EMBL" id="JACOGD010000011">
    <property type="protein sequence ID" value="MBC3933443.1"/>
    <property type="molecule type" value="Genomic_DNA"/>
</dbReference>
<organism evidence="2 3">
    <name type="scientific">Undibacterium curvum</name>
    <dbReference type="NCBI Taxonomy" id="2762294"/>
    <lineage>
        <taxon>Bacteria</taxon>
        <taxon>Pseudomonadati</taxon>
        <taxon>Pseudomonadota</taxon>
        <taxon>Betaproteobacteria</taxon>
        <taxon>Burkholderiales</taxon>
        <taxon>Oxalobacteraceae</taxon>
        <taxon>Undibacterium</taxon>
    </lineage>
</organism>
<sequence length="68" mass="7897">MDKQNAYEDNWDWLVLVNAEKQYSIWPEQLDIPAGWKQTGSPGSKEECLAQVADLWRDMRPFSLRALG</sequence>